<dbReference type="SUPFAM" id="SSF48452">
    <property type="entry name" value="TPR-like"/>
    <property type="match status" value="2"/>
</dbReference>
<dbReference type="GO" id="GO:0000462">
    <property type="term" value="P:maturation of SSU-rRNA from tricistronic rRNA transcript (SSU-rRNA, 5.8S rRNA, LSU-rRNA)"/>
    <property type="evidence" value="ECO:0007669"/>
    <property type="project" value="InterPro"/>
</dbReference>
<gene>
    <name evidence="8" type="ORF">Zmor_024430</name>
</gene>
<evidence type="ECO:0000256" key="2">
    <source>
        <dbReference type="ARBA" id="ARBA00010734"/>
    </source>
</evidence>
<dbReference type="EMBL" id="JALNTZ010000007">
    <property type="protein sequence ID" value="KAJ3646865.1"/>
    <property type="molecule type" value="Genomic_DNA"/>
</dbReference>
<keyword evidence="9" id="KW-1185">Reference proteome</keyword>
<dbReference type="Proteomes" id="UP001168821">
    <property type="component" value="Unassembled WGS sequence"/>
</dbReference>
<dbReference type="Pfam" id="PF24892">
    <property type="entry name" value="UTP6_C"/>
    <property type="match status" value="1"/>
</dbReference>
<dbReference type="GO" id="GO:0034388">
    <property type="term" value="C:Pwp2p-containing subcomplex of 90S preribosome"/>
    <property type="evidence" value="ECO:0007669"/>
    <property type="project" value="TreeGrafter"/>
</dbReference>
<evidence type="ECO:0000256" key="4">
    <source>
        <dbReference type="ARBA" id="ARBA00022737"/>
    </source>
</evidence>
<dbReference type="Gene3D" id="1.25.40.10">
    <property type="entry name" value="Tetratricopeptide repeat domain"/>
    <property type="match status" value="1"/>
</dbReference>
<evidence type="ECO:0008006" key="10">
    <source>
        <dbReference type="Google" id="ProtNLM"/>
    </source>
</evidence>
<comment type="similarity">
    <text evidence="2">Belongs to the UTP6 family.</text>
</comment>
<name>A0AA38M7R2_9CUCU</name>
<keyword evidence="4" id="KW-0677">Repeat</keyword>
<comment type="caution">
    <text evidence="8">The sequence shown here is derived from an EMBL/GenBank/DDBJ whole genome shotgun (WGS) entry which is preliminary data.</text>
</comment>
<evidence type="ECO:0000259" key="6">
    <source>
        <dbReference type="Pfam" id="PF08640"/>
    </source>
</evidence>
<keyword evidence="3" id="KW-0698">rRNA processing</keyword>
<dbReference type="InterPro" id="IPR056907">
    <property type="entry name" value="UTP6_C"/>
</dbReference>
<accession>A0AA38M7R2</accession>
<evidence type="ECO:0000313" key="8">
    <source>
        <dbReference type="EMBL" id="KAJ3646865.1"/>
    </source>
</evidence>
<keyword evidence="5" id="KW-0539">Nucleus</keyword>
<dbReference type="GO" id="GO:0030515">
    <property type="term" value="F:snoRNA binding"/>
    <property type="evidence" value="ECO:0007669"/>
    <property type="project" value="InterPro"/>
</dbReference>
<evidence type="ECO:0000313" key="9">
    <source>
        <dbReference type="Proteomes" id="UP001168821"/>
    </source>
</evidence>
<evidence type="ECO:0000259" key="7">
    <source>
        <dbReference type="Pfam" id="PF24892"/>
    </source>
</evidence>
<dbReference type="InterPro" id="IPR013949">
    <property type="entry name" value="Utp6"/>
</dbReference>
<dbReference type="PANTHER" id="PTHR23271:SF1">
    <property type="entry name" value="U3 SMALL NUCLEOLAR RNA-ASSOCIATED PROTEIN 6 HOMOLOG"/>
    <property type="match status" value="1"/>
</dbReference>
<protein>
    <recommendedName>
        <fullName evidence="10">U3 small nucleolar RNA-associated protein 6 homolog</fullName>
    </recommendedName>
</protein>
<reference evidence="8" key="1">
    <citation type="journal article" date="2023" name="G3 (Bethesda)">
        <title>Whole genome assemblies of Zophobas morio and Tenebrio molitor.</title>
        <authorList>
            <person name="Kaur S."/>
            <person name="Stinson S.A."/>
            <person name="diCenzo G.C."/>
        </authorList>
    </citation>
    <scope>NUCLEOTIDE SEQUENCE</scope>
    <source>
        <strain evidence="8">QUZm001</strain>
    </source>
</reference>
<proteinExistence type="inferred from homology"/>
<dbReference type="InterPro" id="IPR055347">
    <property type="entry name" value="UTP6_N"/>
</dbReference>
<comment type="subcellular location">
    <subcellularLocation>
        <location evidence="1">Nucleus</location>
        <location evidence="1">Nucleolus</location>
    </subcellularLocation>
</comment>
<sequence length="567" mass="67188">MSELAEEIEEMRKTNLYTPEKLHFIRRTRTEFEYKINSVSKNLKDFKEYIMFEKVLLKEIHGHNRRDKSIQSERKSSIEYKILRRIKNLYEIALQRFAHDFSLCLSYFKFCKQSNYINAASVAIQNMIKNCGQNPEVWQVAAAWYAQDRNDPNTALTVLNKGLTIHKDSQLLYTEAVKLELSVVKDDTFQDDITKRVCQRVETYVHFISDHVKDCNYFIEILNLLEGYSFTAPVQDLIIEKLLENYSDKEFVWHTLAQRERKKLENMSEEDIQLYGKNYILSCFDKYKEGLSKVPPSERSSLWSMYLDCLVDAQRENNGMPKIEKTDLLKSALEQASEEKYLPERYYMHWLELVTDEEALHILEKATVALPESIDLWKMRLRYATMTDRKSKVDEVFKQGVEKLNETSLPLWLTYIRYCGLLSDDRIRDIYEEGIKGPPEVSEVLKPKYIEWLAFMEGVEAARTKYNELANKQPFCKELHFTMSKLESTEFDHDYDAWARVHELACKQFGEEDVDVWINHILFYLHFHKIDNVGEKVQQICVEAERTLSPLLVSYFKEKYNKARFEH</sequence>
<evidence type="ECO:0000256" key="3">
    <source>
        <dbReference type="ARBA" id="ARBA00022552"/>
    </source>
</evidence>
<dbReference type="InterPro" id="IPR011990">
    <property type="entry name" value="TPR-like_helical_dom_sf"/>
</dbReference>
<dbReference type="GO" id="GO:0032040">
    <property type="term" value="C:small-subunit processome"/>
    <property type="evidence" value="ECO:0007669"/>
    <property type="project" value="TreeGrafter"/>
</dbReference>
<dbReference type="InterPro" id="IPR003107">
    <property type="entry name" value="HAT"/>
</dbReference>
<organism evidence="8 9">
    <name type="scientific">Zophobas morio</name>
    <dbReference type="NCBI Taxonomy" id="2755281"/>
    <lineage>
        <taxon>Eukaryota</taxon>
        <taxon>Metazoa</taxon>
        <taxon>Ecdysozoa</taxon>
        <taxon>Arthropoda</taxon>
        <taxon>Hexapoda</taxon>
        <taxon>Insecta</taxon>
        <taxon>Pterygota</taxon>
        <taxon>Neoptera</taxon>
        <taxon>Endopterygota</taxon>
        <taxon>Coleoptera</taxon>
        <taxon>Polyphaga</taxon>
        <taxon>Cucujiformia</taxon>
        <taxon>Tenebrionidae</taxon>
        <taxon>Zophobas</taxon>
    </lineage>
</organism>
<dbReference type="SMART" id="SM00386">
    <property type="entry name" value="HAT"/>
    <property type="match status" value="6"/>
</dbReference>
<dbReference type="PANTHER" id="PTHR23271">
    <property type="entry name" value="HEPATOCELLULAR CARCINOMA-ASSOCIATED ANTIGEN 66"/>
    <property type="match status" value="1"/>
</dbReference>
<evidence type="ECO:0000256" key="5">
    <source>
        <dbReference type="ARBA" id="ARBA00023242"/>
    </source>
</evidence>
<feature type="domain" description="U3 small nucleolar RNA-associated protein 6 homolog C-terminal" evidence="7">
    <location>
        <begin position="283"/>
        <end position="531"/>
    </location>
</feature>
<dbReference type="Pfam" id="PF08640">
    <property type="entry name" value="U3_assoc_6"/>
    <property type="match status" value="1"/>
</dbReference>
<dbReference type="AlphaFoldDB" id="A0AA38M7R2"/>
<evidence type="ECO:0000256" key="1">
    <source>
        <dbReference type="ARBA" id="ARBA00004604"/>
    </source>
</evidence>
<feature type="domain" description="U3 small nucleolar RNA-associated protein 6 N-terminal" evidence="6">
    <location>
        <begin position="3"/>
        <end position="85"/>
    </location>
</feature>